<evidence type="ECO:0000313" key="1">
    <source>
        <dbReference type="EMBL" id="MCS4558859.1"/>
    </source>
</evidence>
<reference evidence="2" key="2">
    <citation type="submission" date="2023-07" db="EMBL/GenBank/DDBJ databases">
        <title>Shewanella mangrovi sp. nov., an acetaldehyde- degrading bacterium isolated from mangrove sediment.</title>
        <authorList>
            <person name="Liu Y."/>
        </authorList>
    </citation>
    <scope>NUCLEOTIDE SEQUENCE [LARGE SCALE GENOMIC DNA]</scope>
    <source>
        <strain evidence="2">C32</strain>
    </source>
</reference>
<accession>A0ABT2FUI2</accession>
<dbReference type="RefSeq" id="WP_238898654.1">
    <property type="nucleotide sequence ID" value="NZ_JAKOGG010000324.1"/>
</dbReference>
<protein>
    <submittedName>
        <fullName evidence="1">Uncharacterized protein</fullName>
    </submittedName>
</protein>
<dbReference type="EMBL" id="JAKOGG010000324">
    <property type="protein sequence ID" value="MCS4558859.1"/>
    <property type="molecule type" value="Genomic_DNA"/>
</dbReference>
<feature type="non-terminal residue" evidence="1">
    <location>
        <position position="74"/>
    </location>
</feature>
<proteinExistence type="predicted"/>
<evidence type="ECO:0000313" key="2">
    <source>
        <dbReference type="Proteomes" id="UP001201549"/>
    </source>
</evidence>
<organism evidence="1 2">
    <name type="scientific">Shewanella electrica</name>
    <dbReference type="NCBI Taxonomy" id="515560"/>
    <lineage>
        <taxon>Bacteria</taxon>
        <taxon>Pseudomonadati</taxon>
        <taxon>Pseudomonadota</taxon>
        <taxon>Gammaproteobacteria</taxon>
        <taxon>Alteromonadales</taxon>
        <taxon>Shewanellaceae</taxon>
        <taxon>Shewanella</taxon>
    </lineage>
</organism>
<name>A0ABT2FUI2_9GAMM</name>
<reference evidence="1 2" key="1">
    <citation type="submission" date="2022-02" db="EMBL/GenBank/DDBJ databases">
        <authorList>
            <person name="Zhuang L."/>
        </authorList>
    </citation>
    <scope>NUCLEOTIDE SEQUENCE [LARGE SCALE GENOMIC DNA]</scope>
    <source>
        <strain evidence="1 2">C32</strain>
    </source>
</reference>
<dbReference type="Proteomes" id="UP001201549">
    <property type="component" value="Unassembled WGS sequence"/>
</dbReference>
<gene>
    <name evidence="1" type="ORF">L9G74_20795</name>
</gene>
<sequence length="74" mass="8509">MKFEEYESIFTKNTAENPFRKTKHSLLFASNALGGECGELQNMIKKVYRDNNADPSDMLPAMMLELGDILYSWN</sequence>
<comment type="caution">
    <text evidence="1">The sequence shown here is derived from an EMBL/GenBank/DDBJ whole genome shotgun (WGS) entry which is preliminary data.</text>
</comment>
<dbReference type="SUPFAM" id="SSF101386">
    <property type="entry name" value="all-alpha NTP pyrophosphatases"/>
    <property type="match status" value="1"/>
</dbReference>
<keyword evidence="2" id="KW-1185">Reference proteome</keyword>